<dbReference type="OrthoDB" id="9812244at2"/>
<evidence type="ECO:0000256" key="2">
    <source>
        <dbReference type="ARBA" id="ARBA00007452"/>
    </source>
</evidence>
<evidence type="ECO:0000313" key="11">
    <source>
        <dbReference type="Proteomes" id="UP000245753"/>
    </source>
</evidence>
<accession>A0A2U2MS67</accession>
<keyword evidence="5 8" id="KW-0233">DNA recombination</keyword>
<protein>
    <recommendedName>
        <fullName evidence="3 8">DNA repair protein RecO</fullName>
    </recommendedName>
    <alternativeName>
        <fullName evidence="7 8">Recombination protein O</fullName>
    </alternativeName>
</protein>
<dbReference type="InterPro" id="IPR003717">
    <property type="entry name" value="RecO"/>
</dbReference>
<evidence type="ECO:0000256" key="8">
    <source>
        <dbReference type="HAMAP-Rule" id="MF_00201"/>
    </source>
</evidence>
<dbReference type="GO" id="GO:0043590">
    <property type="term" value="C:bacterial nucleoid"/>
    <property type="evidence" value="ECO:0007669"/>
    <property type="project" value="TreeGrafter"/>
</dbReference>
<dbReference type="Proteomes" id="UP000245753">
    <property type="component" value="Unassembled WGS sequence"/>
</dbReference>
<comment type="similarity">
    <text evidence="2 8">Belongs to the RecO family.</text>
</comment>
<dbReference type="GO" id="GO:0006310">
    <property type="term" value="P:DNA recombination"/>
    <property type="evidence" value="ECO:0007669"/>
    <property type="project" value="UniProtKB-UniRule"/>
</dbReference>
<keyword evidence="11" id="KW-1185">Reference proteome</keyword>
<dbReference type="HAMAP" id="MF_00201">
    <property type="entry name" value="RecO"/>
    <property type="match status" value="1"/>
</dbReference>
<gene>
    <name evidence="8" type="primary">recO</name>
    <name evidence="10" type="ORF">DF200_06115</name>
</gene>
<dbReference type="NCBIfam" id="TIGR00613">
    <property type="entry name" value="reco"/>
    <property type="match status" value="1"/>
</dbReference>
<comment type="caution">
    <text evidence="10">The sequence shown here is derived from an EMBL/GenBank/DDBJ whole genome shotgun (WGS) entry which is preliminary data.</text>
</comment>
<evidence type="ECO:0000256" key="4">
    <source>
        <dbReference type="ARBA" id="ARBA00022763"/>
    </source>
</evidence>
<dbReference type="SUPFAM" id="SSF57863">
    <property type="entry name" value="ArfGap/RecO-like zinc finger"/>
    <property type="match status" value="1"/>
</dbReference>
<name>A0A2U2MS67_9BIFI</name>
<sequence length="268" mass="28785">MPLYKDEGLVLRTVKLGEADRIITILTRDHGKIRAVAKGVRRLKSRFGARLEPFMRADLLIATGRSLDVVSQASSKGMYADRIITDYDSYINAGMVVETADRLFSALDEPSPRQYLLAVGAISALARHLHAPGDIGESYMLRALALAGWRPRLDACVVCGETEGLCAFSVPGGGAMCGKDRTPEARRVTASQLARLRALLAGDWDALNAAVRARGEAGGDVAAADVGVVDVRMSAGGESHAAAVHAIVEEWAEYYLERPIRSAHLLDS</sequence>
<evidence type="ECO:0000256" key="5">
    <source>
        <dbReference type="ARBA" id="ARBA00023172"/>
    </source>
</evidence>
<organism evidence="10 11">
    <name type="scientific">Bifidobacterium catulorum</name>
    <dbReference type="NCBI Taxonomy" id="1630173"/>
    <lineage>
        <taxon>Bacteria</taxon>
        <taxon>Bacillati</taxon>
        <taxon>Actinomycetota</taxon>
        <taxon>Actinomycetes</taxon>
        <taxon>Bifidobacteriales</taxon>
        <taxon>Bifidobacteriaceae</taxon>
        <taxon>Bifidobacterium</taxon>
    </lineage>
</organism>
<dbReference type="Pfam" id="PF02565">
    <property type="entry name" value="RecO_C"/>
    <property type="match status" value="1"/>
</dbReference>
<dbReference type="AlphaFoldDB" id="A0A2U2MS67"/>
<dbReference type="Pfam" id="PF11967">
    <property type="entry name" value="RecO_N"/>
    <property type="match status" value="1"/>
</dbReference>
<evidence type="ECO:0000256" key="7">
    <source>
        <dbReference type="ARBA" id="ARBA00033409"/>
    </source>
</evidence>
<dbReference type="RefSeq" id="WP_109137400.1">
    <property type="nucleotide sequence ID" value="NZ_QFFN01000014.1"/>
</dbReference>
<keyword evidence="4 8" id="KW-0227">DNA damage</keyword>
<evidence type="ECO:0000259" key="9">
    <source>
        <dbReference type="Pfam" id="PF11967"/>
    </source>
</evidence>
<keyword evidence="6 8" id="KW-0234">DNA repair</keyword>
<evidence type="ECO:0000256" key="1">
    <source>
        <dbReference type="ARBA" id="ARBA00003065"/>
    </source>
</evidence>
<dbReference type="GO" id="GO:0006302">
    <property type="term" value="P:double-strand break repair"/>
    <property type="evidence" value="ECO:0007669"/>
    <property type="project" value="TreeGrafter"/>
</dbReference>
<dbReference type="PANTHER" id="PTHR33991:SF1">
    <property type="entry name" value="DNA REPAIR PROTEIN RECO"/>
    <property type="match status" value="1"/>
</dbReference>
<comment type="function">
    <text evidence="1 8">Involved in DNA repair and RecF pathway recombination.</text>
</comment>
<dbReference type="SUPFAM" id="SSF50249">
    <property type="entry name" value="Nucleic acid-binding proteins"/>
    <property type="match status" value="1"/>
</dbReference>
<dbReference type="EMBL" id="QFFN01000014">
    <property type="protein sequence ID" value="PWG59708.1"/>
    <property type="molecule type" value="Genomic_DNA"/>
</dbReference>
<dbReference type="InterPro" id="IPR012340">
    <property type="entry name" value="NA-bd_OB-fold"/>
</dbReference>
<dbReference type="InterPro" id="IPR042242">
    <property type="entry name" value="RecO_C"/>
</dbReference>
<reference evidence="10 11" key="1">
    <citation type="journal article" date="2018" name="Int. J. Syst. Evol. Microbiol.">
        <title>Bifidobacterium catulorum sp. nov., a novel taxon from the faeces of the baby common marmoset (Callithrix jacchus).</title>
        <authorList>
            <person name="Modesto M."/>
            <person name="Michelini S."/>
            <person name="Oki K."/>
            <person name="Biavati B."/>
            <person name="Watanabe K."/>
            <person name="Mattarelli P."/>
        </authorList>
    </citation>
    <scope>NUCLEOTIDE SEQUENCE [LARGE SCALE GENOMIC DNA]</scope>
    <source>
        <strain evidence="10 11">MRM 8.19</strain>
    </source>
</reference>
<dbReference type="Gene3D" id="1.20.1440.120">
    <property type="entry name" value="Recombination protein O, C-terminal domain"/>
    <property type="match status" value="1"/>
</dbReference>
<evidence type="ECO:0000313" key="10">
    <source>
        <dbReference type="EMBL" id="PWG59708.1"/>
    </source>
</evidence>
<evidence type="ECO:0000256" key="6">
    <source>
        <dbReference type="ARBA" id="ARBA00023204"/>
    </source>
</evidence>
<dbReference type="Gene3D" id="2.40.50.140">
    <property type="entry name" value="Nucleic acid-binding proteins"/>
    <property type="match status" value="1"/>
</dbReference>
<dbReference type="PANTHER" id="PTHR33991">
    <property type="entry name" value="DNA REPAIR PROTEIN RECO"/>
    <property type="match status" value="1"/>
</dbReference>
<evidence type="ECO:0000256" key="3">
    <source>
        <dbReference type="ARBA" id="ARBA00021310"/>
    </source>
</evidence>
<proteinExistence type="inferred from homology"/>
<dbReference type="InterPro" id="IPR037278">
    <property type="entry name" value="ARFGAP/RecO"/>
</dbReference>
<dbReference type="InterPro" id="IPR022572">
    <property type="entry name" value="DNA_rep/recomb_RecO_N"/>
</dbReference>
<feature type="domain" description="DNA replication/recombination mediator RecO N-terminal" evidence="9">
    <location>
        <begin position="1"/>
        <end position="75"/>
    </location>
</feature>